<dbReference type="Gene3D" id="1.10.340.70">
    <property type="match status" value="1"/>
</dbReference>
<sequence length="362" mass="40253">MALARGITELVVVGDSRIAIQQAQGLIRCLKPGLQLLLAEFEGLREKFRSVKLVHVKREYNAAADYLTTKTLLAREPVSIDDPAELAQLRQLNKIPEKLMKPGASQLISPEPNSDPKASDEVGTVPEPVSISEAAVPFTPEARIFMVTRNQARARGATTASENVNEADDRDAEEDNSGIPERQTGNYLPEAATPVEHITERWRRILAQQQAEPWTKKLRDFLKGDLEELSSAEAEDVAKIANQFVLDARGALYYLSRPTPGRPRDAAENLRLVVPAGLREDLLHLCHEDFQGGHQGITRTFERLRREYYWLGMYADVERFVKECVDCVTAKGAPPNPGPSPGNILATRPFEVVSMDFVTHLP</sequence>
<reference evidence="4 5" key="1">
    <citation type="submission" date="2018-09" db="EMBL/GenBank/DDBJ databases">
        <title>Genomic investigation of the strawberry pathogen Phytophthora fragariae indicates pathogenicity is determined by transcriptional variation in three key races.</title>
        <authorList>
            <person name="Adams T.M."/>
            <person name="Armitage A.D."/>
            <person name="Sobczyk M.K."/>
            <person name="Bates H.J."/>
            <person name="Dunwell J.M."/>
            <person name="Nellist C.F."/>
            <person name="Harrison R.J."/>
        </authorList>
    </citation>
    <scope>NUCLEOTIDE SEQUENCE [LARGE SCALE GENOMIC DNA]</scope>
    <source>
        <strain evidence="4 5">SCRP249</strain>
    </source>
</reference>
<dbReference type="Pfam" id="PF17921">
    <property type="entry name" value="Integrase_H2C2"/>
    <property type="match status" value="1"/>
</dbReference>
<dbReference type="EMBL" id="QXFV01007028">
    <property type="protein sequence ID" value="KAE8959798.1"/>
    <property type="molecule type" value="Genomic_DNA"/>
</dbReference>
<evidence type="ECO:0000259" key="2">
    <source>
        <dbReference type="Pfam" id="PF13456"/>
    </source>
</evidence>
<proteinExistence type="predicted"/>
<evidence type="ECO:0008006" key="6">
    <source>
        <dbReference type="Google" id="ProtNLM"/>
    </source>
</evidence>
<dbReference type="GO" id="GO:0003676">
    <property type="term" value="F:nucleic acid binding"/>
    <property type="evidence" value="ECO:0007669"/>
    <property type="project" value="InterPro"/>
</dbReference>
<dbReference type="Proteomes" id="UP000429607">
    <property type="component" value="Unassembled WGS sequence"/>
</dbReference>
<gene>
    <name evidence="4" type="ORF">PR001_g30591</name>
</gene>
<dbReference type="InterPro" id="IPR050951">
    <property type="entry name" value="Retrovirus_Pol_polyprotein"/>
</dbReference>
<dbReference type="GO" id="GO:0004523">
    <property type="term" value="F:RNA-DNA hybrid ribonuclease activity"/>
    <property type="evidence" value="ECO:0007669"/>
    <property type="project" value="InterPro"/>
</dbReference>
<organism evidence="4 5">
    <name type="scientific">Phytophthora rubi</name>
    <dbReference type="NCBI Taxonomy" id="129364"/>
    <lineage>
        <taxon>Eukaryota</taxon>
        <taxon>Sar</taxon>
        <taxon>Stramenopiles</taxon>
        <taxon>Oomycota</taxon>
        <taxon>Peronosporomycetes</taxon>
        <taxon>Peronosporales</taxon>
        <taxon>Peronosporaceae</taxon>
        <taxon>Phytophthora</taxon>
    </lineage>
</organism>
<feature type="region of interest" description="Disordered" evidence="1">
    <location>
        <begin position="104"/>
        <end position="124"/>
    </location>
</feature>
<feature type="domain" description="Integrase zinc-binding" evidence="3">
    <location>
        <begin position="274"/>
        <end position="331"/>
    </location>
</feature>
<dbReference type="Pfam" id="PF13456">
    <property type="entry name" value="RVT_3"/>
    <property type="match status" value="1"/>
</dbReference>
<dbReference type="InterPro" id="IPR036397">
    <property type="entry name" value="RNaseH_sf"/>
</dbReference>
<dbReference type="AlphaFoldDB" id="A0A6A3GSB2"/>
<dbReference type="FunFam" id="1.10.340.70:FF:000001">
    <property type="entry name" value="Retrovirus-related Pol polyprotein from transposon gypsy-like Protein"/>
    <property type="match status" value="1"/>
</dbReference>
<protein>
    <recommendedName>
        <fullName evidence="6">RNase H type-1 domain-containing protein</fullName>
    </recommendedName>
</protein>
<feature type="non-terminal residue" evidence="4">
    <location>
        <position position="362"/>
    </location>
</feature>
<evidence type="ECO:0000313" key="5">
    <source>
        <dbReference type="Proteomes" id="UP000429607"/>
    </source>
</evidence>
<dbReference type="InterPro" id="IPR002156">
    <property type="entry name" value="RNaseH_domain"/>
</dbReference>
<dbReference type="PANTHER" id="PTHR37984">
    <property type="entry name" value="PROTEIN CBG26694"/>
    <property type="match status" value="1"/>
</dbReference>
<dbReference type="InterPro" id="IPR041588">
    <property type="entry name" value="Integrase_H2C2"/>
</dbReference>
<dbReference type="Gene3D" id="3.30.420.10">
    <property type="entry name" value="Ribonuclease H-like superfamily/Ribonuclease H"/>
    <property type="match status" value="1"/>
</dbReference>
<feature type="compositionally biased region" description="Acidic residues" evidence="1">
    <location>
        <begin position="165"/>
        <end position="176"/>
    </location>
</feature>
<name>A0A6A3GSB2_9STRA</name>
<accession>A0A6A3GSB2</accession>
<comment type="caution">
    <text evidence="4">The sequence shown here is derived from an EMBL/GenBank/DDBJ whole genome shotgun (WGS) entry which is preliminary data.</text>
</comment>
<feature type="region of interest" description="Disordered" evidence="1">
    <location>
        <begin position="154"/>
        <end position="186"/>
    </location>
</feature>
<feature type="domain" description="RNase H type-1" evidence="2">
    <location>
        <begin position="2"/>
        <end position="69"/>
    </location>
</feature>
<evidence type="ECO:0000256" key="1">
    <source>
        <dbReference type="SAM" id="MobiDB-lite"/>
    </source>
</evidence>
<evidence type="ECO:0000313" key="4">
    <source>
        <dbReference type="EMBL" id="KAE8959798.1"/>
    </source>
</evidence>
<evidence type="ECO:0000259" key="3">
    <source>
        <dbReference type="Pfam" id="PF17921"/>
    </source>
</evidence>
<dbReference type="PANTHER" id="PTHR37984:SF5">
    <property type="entry name" value="PROTEIN NYNRIN-LIKE"/>
    <property type="match status" value="1"/>
</dbReference>